<dbReference type="Pfam" id="PF13391">
    <property type="entry name" value="HNH_2"/>
    <property type="match status" value="1"/>
</dbReference>
<feature type="domain" description="HNH nuclease" evidence="2">
    <location>
        <begin position="61"/>
        <end position="103"/>
    </location>
</feature>
<sequence length="395" mass="42868">MSGASTGSTAKPSRTSRRRKELSSATQRAVWARSGGICARPGCDSILYEDPVFFKTRPFGELAHNVAASQDGPRGDATRSPQLSDDPENLILLCPTCHTLVDKPGWQQDYPEAMLAEWKRQHEAVIRVAGRHSHGRVAIALHYLGVIGRQVVAGSANTIPLAALQRGLVLTEKPFELRVDASGYTPQSPEYWRHVVTEVRKQVGQLQMQGQGRSTIGLFGLADMPALMALGFALGHAAELYPFQWDRYAHSWLFPANDAPASEFRVDWPDTLDAPVALVFSLSGTIDLDRVRSAFPGEVPAIIHMSVDLPKLDLVQCAATIDAFRIEVAGVIARLETLLPKTVSIHVFPAMPASLAVAFGMAIKPKVSFPIQVYDAEGPNGLFHPALTLPLPSSA</sequence>
<feature type="compositionally biased region" description="Polar residues" evidence="1">
    <location>
        <begin position="1"/>
        <end position="13"/>
    </location>
</feature>
<dbReference type="RefSeq" id="WP_130518349.1">
    <property type="nucleotide sequence ID" value="NZ_CP095475.1"/>
</dbReference>
<dbReference type="InterPro" id="IPR003615">
    <property type="entry name" value="HNH_nuc"/>
</dbReference>
<dbReference type="AlphaFoldDB" id="A0A4Q8LIT6"/>
<organism evidence="4 5">
    <name type="scientific">Pseudoxanthomonas winnipegensis</name>
    <dbReference type="NCBI Taxonomy" id="2480810"/>
    <lineage>
        <taxon>Bacteria</taxon>
        <taxon>Pseudomonadati</taxon>
        <taxon>Pseudomonadota</taxon>
        <taxon>Gammaproteobacteria</taxon>
        <taxon>Lysobacterales</taxon>
        <taxon>Lysobacteraceae</taxon>
        <taxon>Pseudoxanthomonas</taxon>
    </lineage>
</organism>
<dbReference type="InterPro" id="IPR040836">
    <property type="entry name" value="SAVED"/>
</dbReference>
<dbReference type="GeneID" id="93829182"/>
<dbReference type="CDD" id="cd00085">
    <property type="entry name" value="HNHc"/>
    <property type="match status" value="1"/>
</dbReference>
<dbReference type="EMBL" id="SHMB01000003">
    <property type="protein sequence ID" value="TAA29900.1"/>
    <property type="molecule type" value="Genomic_DNA"/>
</dbReference>
<feature type="region of interest" description="Disordered" evidence="1">
    <location>
        <begin position="1"/>
        <end position="26"/>
    </location>
</feature>
<dbReference type="Pfam" id="PF18145">
    <property type="entry name" value="SAVED"/>
    <property type="match status" value="1"/>
</dbReference>
<reference evidence="4 5" key="1">
    <citation type="submission" date="2019-02" db="EMBL/GenBank/DDBJ databases">
        <title>WGS of Pseudoxanthomonas species novum from clinical isolates.</title>
        <authorList>
            <person name="Bernier A.-M."/>
            <person name="Bernard K."/>
            <person name="Vachon A."/>
        </authorList>
    </citation>
    <scope>NUCLEOTIDE SEQUENCE [LARGE SCALE GENOMIC DNA]</scope>
    <source>
        <strain evidence="4 5">NML171202</strain>
    </source>
</reference>
<evidence type="ECO:0000259" key="3">
    <source>
        <dbReference type="Pfam" id="PF18145"/>
    </source>
</evidence>
<evidence type="ECO:0000313" key="5">
    <source>
        <dbReference type="Proteomes" id="UP000291286"/>
    </source>
</evidence>
<accession>A0A4Q9TIF3</accession>
<comment type="caution">
    <text evidence="4">The sequence shown here is derived from an EMBL/GenBank/DDBJ whole genome shotgun (WGS) entry which is preliminary data.</text>
</comment>
<evidence type="ECO:0000313" key="4">
    <source>
        <dbReference type="EMBL" id="TAA29900.1"/>
    </source>
</evidence>
<protein>
    <submittedName>
        <fullName evidence="4">SAVED domain-containing protein</fullName>
    </submittedName>
</protein>
<feature type="domain" description="SMODS-associated and fused to various effectors" evidence="3">
    <location>
        <begin position="201"/>
        <end position="389"/>
    </location>
</feature>
<feature type="region of interest" description="Disordered" evidence="1">
    <location>
        <begin position="66"/>
        <end position="87"/>
    </location>
</feature>
<evidence type="ECO:0000259" key="2">
    <source>
        <dbReference type="Pfam" id="PF13391"/>
    </source>
</evidence>
<name>A0A4Q8LIT6_9GAMM</name>
<accession>A0A4Q8LIT6</accession>
<proteinExistence type="predicted"/>
<dbReference type="Proteomes" id="UP000291286">
    <property type="component" value="Unassembled WGS sequence"/>
</dbReference>
<dbReference type="NCBIfam" id="NF033611">
    <property type="entry name" value="SAVED"/>
    <property type="match status" value="1"/>
</dbReference>
<evidence type="ECO:0000256" key="1">
    <source>
        <dbReference type="SAM" id="MobiDB-lite"/>
    </source>
</evidence>
<gene>
    <name evidence="4" type="ORF">EA661_10195</name>
</gene>